<dbReference type="RefSeq" id="XP_029218697.1">
    <property type="nucleotide sequence ID" value="XM_029365114.1"/>
</dbReference>
<feature type="compositionally biased region" description="Basic and acidic residues" evidence="4">
    <location>
        <begin position="52"/>
        <end position="71"/>
    </location>
</feature>
<dbReference type="KEGG" id="bbes:BESB_067210"/>
<evidence type="ECO:0000256" key="4">
    <source>
        <dbReference type="SAM" id="MobiDB-lite"/>
    </source>
</evidence>
<keyword evidence="2" id="KW-0539">Nucleus</keyword>
<sequence length="1966" mass="212993">MDVARGFLDFFWALGSSQPEIRAEAASGLVDFLIQQQASAKPASVASTNQESNKDSTDREKAKGRHGDHGQSFKNLISLSGTSACEDLQYAANRLLAGLTSPRACVRQGYSVALLLLLLLFKKEIPREKVLTALEQHTSTAKVLPSEVKDLLLGRLFGYAVLQKTGYFRSNACLTQCQTVFSSLWKIIDEKVYLQEAACRLMRLIIVDLSTFSPSIALQFVHSRLEALAAVRVGAAASADGDAASDGEEKKQLGKTVTGRLPCSLAALLLDLRWAASHWGWTAKRESFTHLDILFNLDLLHEKERPRLMAFLVDTAAFHPRLHSLWDACLKLLLHCRMDEPKAAFLKWWRSVQRALFPEFPSSASRPADAASGRDAKKTEENTTESQSLQKEFLGFRLVIEVFLRLKQCALVGGEDLCMEETEKKRKGEREESKKQMSQKEALQVVAEFWPHSDGFLRALVRHLEASRGDPLRPMAEMVLDSLAVIFTGKSLSAPLSLGAAAEASSASRTGAGRLVSPFASFSSCGKAAEARKAKNLHLECGCLRDPTDEGLFASLLADDSGAFHARRATWVQQQVSASVGDEAKEKAKRKSRSDDSTGHPASPALGGDLDVLRHPFPLSLASRFEVLRAWGEAVRFRPLKKGLMKKLCRLALGGGLTVGDLRGDVFASRLFEVCRGPSASAGDANKATGTETAGASWRRLLWLVDFLLLLPQQFSSGASELSAALSFFFSVLLSLLLSSSFQLSASTPLPPVLFASPAAIFSAAKALSPSSAPEALDEASLSSFAFLLVAPPRSTLPVLLPKLMSVHSFLLSRHMDSLVKSQSDAATVSAGAQGGHRFVEALHSTHAVCYAAAAAARDEASAAVSFAATASEKAARKGAWKKEGGVDASGFTVDLALAPAMAKGVTQGEVAALEAQVGASGVDSDEYAAAAEEARHISRRKRGRDESGNASDALLLSSCFEASRHARALESAAASLDQEEELQQHEKPANEIILRKGLATACRAVAAGVASLALYPYFAFGSRRSRRSEGRRKRDDDEQGDNGRKRPRCEGNTASEEDGEMDSPPASDSESDAEAEASPLEGSLFGSQAAAYEDAQGEAAREEEEREELSDFFTLMSELSSQAEALVSLLRSATPARKTKKREDGAAAAGSAGAAATETTLFAQLAAILAGTAKSASHLMFHDGDSPSVGYLRASGRALWKAICPFAAFTEIESLLDVVLDRQEEAAEEKGCCAEEAEKPEAADEDEAEGEAEGEESAEDAEEEDEEDAEEAEKDEESEEESEEDSGDEEAKADDNREEKTEEEDDDDKFSIELDADATYRALLDENGDALPGAYVPPHTEFRRQALLERKRRENERLRQLQLRLRALEVLQVYLEVNPRSSHSLSLLAALFGGFDRIALRSALSRQKKNAKTSATGGLHQHLAEKIQKVILDACVASRHRRRPTPAAAKSCDGAQAGSASDRACVLLEQGDRNATAVAAALLSWREAAWEGGDSHSGQGAKAAAASLGSMPPVVLLRGWNKPGQSRESLANCVTCEIVEDDGRARDLRASNTKLSATEKSLRKAWEAVETCIGLRALEVLETCIACRHLPQAQAAASCQYVGLNLLVFLFKVEQQAGEFFSQAIAGKSHGGAGGATWGGSVASQTLNLALNDWLTKRSSRQQQLDSAFFRFFAERRPEWMRFIDLLGAAQQRARGAFVRRECIAIGTAVARHPFFLSGRSADEAGKTRDRKQCRAEESDDEYPRDVGAKARESQSAGVHLRPCVTLDWDAWVLRGKKLRERRRGRPNKEAEGETEDTAAQLSPPLPVRQEVNETTFVALLEQLSASAEVAAAEASRGTFSSAGQMKASHREMLTSLKTILQASVTQLKSKGLLGGSLPVKQEDQAAQSVRSALEEEWTRVGERLLEAASKLQGQAGRHQGLYESIVRLVKILQGKKEEAPGSKARSVEAKREKRNEKRKRRDKR</sequence>
<feature type="region of interest" description="Disordered" evidence="4">
    <location>
        <begin position="1937"/>
        <end position="1966"/>
    </location>
</feature>
<evidence type="ECO:0008006" key="7">
    <source>
        <dbReference type="Google" id="ProtNLM"/>
    </source>
</evidence>
<comment type="caution">
    <text evidence="5">The sequence shown here is derived from an EMBL/GenBank/DDBJ whole genome shotgun (WGS) entry which is preliminary data.</text>
</comment>
<dbReference type="STRING" id="94643.A0A2A9M880"/>
<proteinExistence type="predicted"/>
<name>A0A2A9M880_BESBE</name>
<feature type="region of interest" description="Disordered" evidence="4">
    <location>
        <begin position="1026"/>
        <end position="1086"/>
    </location>
</feature>
<feature type="region of interest" description="Disordered" evidence="4">
    <location>
        <begin position="41"/>
        <end position="71"/>
    </location>
</feature>
<dbReference type="EMBL" id="NWUJ01000006">
    <property type="protein sequence ID" value="PFH34688.1"/>
    <property type="molecule type" value="Genomic_DNA"/>
</dbReference>
<feature type="compositionally biased region" description="Basic and acidic residues" evidence="4">
    <location>
        <begin position="1033"/>
        <end position="1045"/>
    </location>
</feature>
<feature type="compositionally biased region" description="Basic and acidic residues" evidence="4">
    <location>
        <begin position="1230"/>
        <end position="1243"/>
    </location>
</feature>
<feature type="region of interest" description="Disordered" evidence="4">
    <location>
        <begin position="362"/>
        <end position="384"/>
    </location>
</feature>
<evidence type="ECO:0000313" key="6">
    <source>
        <dbReference type="Proteomes" id="UP000224006"/>
    </source>
</evidence>
<protein>
    <recommendedName>
        <fullName evidence="7">DNA polymerase phi subunit</fullName>
    </recommendedName>
</protein>
<feature type="compositionally biased region" description="Basic and acidic residues" evidence="4">
    <location>
        <begin position="1290"/>
        <end position="1301"/>
    </location>
</feature>
<feature type="region of interest" description="Disordered" evidence="4">
    <location>
        <begin position="1782"/>
        <end position="1806"/>
    </location>
</feature>
<feature type="compositionally biased region" description="Polar residues" evidence="4">
    <location>
        <begin position="41"/>
        <end position="51"/>
    </location>
</feature>
<dbReference type="GO" id="GO:0003677">
    <property type="term" value="F:DNA binding"/>
    <property type="evidence" value="ECO:0007669"/>
    <property type="project" value="InterPro"/>
</dbReference>
<dbReference type="Pfam" id="PF04931">
    <property type="entry name" value="DNA_pol_phi"/>
    <property type="match status" value="2"/>
</dbReference>
<dbReference type="PANTHER" id="PTHR13213:SF2">
    <property type="entry name" value="MYB-BINDING PROTEIN 1A"/>
    <property type="match status" value="1"/>
</dbReference>
<feature type="region of interest" description="Disordered" evidence="4">
    <location>
        <begin position="1092"/>
        <end position="1111"/>
    </location>
</feature>
<comment type="subcellular location">
    <subcellularLocation>
        <location evidence="1">Nucleus</location>
    </subcellularLocation>
</comment>
<evidence type="ECO:0000256" key="2">
    <source>
        <dbReference type="ARBA" id="ARBA00023242"/>
    </source>
</evidence>
<dbReference type="GO" id="GO:0005730">
    <property type="term" value="C:nucleolus"/>
    <property type="evidence" value="ECO:0007669"/>
    <property type="project" value="InterPro"/>
</dbReference>
<dbReference type="VEuPathDB" id="ToxoDB:BESB_067210"/>
<keyword evidence="3" id="KW-0175">Coiled coil</keyword>
<gene>
    <name evidence="5" type="ORF">BESB_067210</name>
</gene>
<accession>A0A2A9M880</accession>
<dbReference type="InterPro" id="IPR007015">
    <property type="entry name" value="DNA_pol_V/MYBBP1A"/>
</dbReference>
<feature type="compositionally biased region" description="Basic and acidic residues" evidence="4">
    <location>
        <begin position="1937"/>
        <end position="1957"/>
    </location>
</feature>
<evidence type="ECO:0000256" key="1">
    <source>
        <dbReference type="ARBA" id="ARBA00004123"/>
    </source>
</evidence>
<feature type="compositionally biased region" description="Basic and acidic residues" evidence="4">
    <location>
        <begin position="372"/>
        <end position="381"/>
    </location>
</feature>
<feature type="compositionally biased region" description="Acidic residues" evidence="4">
    <location>
        <begin position="1102"/>
        <end position="1111"/>
    </location>
</feature>
<feature type="region of interest" description="Disordered" evidence="4">
    <location>
        <begin position="577"/>
        <end position="607"/>
    </location>
</feature>
<dbReference type="OrthoDB" id="342531at2759"/>
<feature type="region of interest" description="Disordered" evidence="4">
    <location>
        <begin position="1723"/>
        <end position="1755"/>
    </location>
</feature>
<dbReference type="GeneID" id="40311647"/>
<reference evidence="5 6" key="1">
    <citation type="submission" date="2017-09" db="EMBL/GenBank/DDBJ databases">
        <title>Genome sequencing of Besnoitia besnoiti strain Bb-Ger1.</title>
        <authorList>
            <person name="Schares G."/>
            <person name="Venepally P."/>
            <person name="Lorenzi H.A."/>
        </authorList>
    </citation>
    <scope>NUCLEOTIDE SEQUENCE [LARGE SCALE GENOMIC DNA]</scope>
    <source>
        <strain evidence="5 6">Bb-Ger1</strain>
    </source>
</reference>
<feature type="region of interest" description="Disordered" evidence="4">
    <location>
        <begin position="1230"/>
        <end position="1313"/>
    </location>
</feature>
<feature type="compositionally biased region" description="Basic and acidic residues" evidence="4">
    <location>
        <begin position="1723"/>
        <end position="1754"/>
    </location>
</feature>
<feature type="coiled-coil region" evidence="3">
    <location>
        <begin position="1345"/>
        <end position="1372"/>
    </location>
</feature>
<evidence type="ECO:0000256" key="3">
    <source>
        <dbReference type="SAM" id="Coils"/>
    </source>
</evidence>
<evidence type="ECO:0000313" key="5">
    <source>
        <dbReference type="EMBL" id="PFH34688.1"/>
    </source>
</evidence>
<feature type="compositionally biased region" description="Low complexity" evidence="4">
    <location>
        <begin position="362"/>
        <end position="371"/>
    </location>
</feature>
<dbReference type="PANTHER" id="PTHR13213">
    <property type="entry name" value="MYB-BINDING PROTEIN 1A FAMILY MEMBER"/>
    <property type="match status" value="1"/>
</dbReference>
<dbReference type="GO" id="GO:0006355">
    <property type="term" value="P:regulation of DNA-templated transcription"/>
    <property type="evidence" value="ECO:0007669"/>
    <property type="project" value="InterPro"/>
</dbReference>
<dbReference type="Proteomes" id="UP000224006">
    <property type="component" value="Chromosome VI"/>
</dbReference>
<keyword evidence="6" id="KW-1185">Reference proteome</keyword>
<organism evidence="5 6">
    <name type="scientific">Besnoitia besnoiti</name>
    <name type="common">Apicomplexan protozoan</name>
    <dbReference type="NCBI Taxonomy" id="94643"/>
    <lineage>
        <taxon>Eukaryota</taxon>
        <taxon>Sar</taxon>
        <taxon>Alveolata</taxon>
        <taxon>Apicomplexa</taxon>
        <taxon>Conoidasida</taxon>
        <taxon>Coccidia</taxon>
        <taxon>Eucoccidiorida</taxon>
        <taxon>Eimeriorina</taxon>
        <taxon>Sarcocystidae</taxon>
        <taxon>Besnoitia</taxon>
    </lineage>
</organism>
<feature type="compositionally biased region" description="Acidic residues" evidence="4">
    <location>
        <begin position="1244"/>
        <end position="1289"/>
    </location>
</feature>